<dbReference type="AlphaFoldDB" id="A0A0H2QXG5"/>
<gene>
    <name evidence="1" type="ORF">SCHPADRAFT_756856</name>
</gene>
<proteinExistence type="predicted"/>
<dbReference type="Proteomes" id="UP000053477">
    <property type="component" value="Unassembled WGS sequence"/>
</dbReference>
<accession>A0A0H2QXG5</accession>
<name>A0A0H2QXG5_9AGAM</name>
<sequence length="170" mass="19199">MISTITGISLRLARVRHRISHPGTLRSALGLPLFAAGDHTVPTTSSTTSLVPRMICALYPPRHGAPACVTRRWRALAFVTYELTKFAPLTRLQKSCARWAQRTTDVVSSLTSAACRRGFELHTHKVRERGTMTLTRNRLAKFFRRVSPELHYLTLLTTYLRLDAVSRARK</sequence>
<keyword evidence="2" id="KW-1185">Reference proteome</keyword>
<evidence type="ECO:0000313" key="1">
    <source>
        <dbReference type="EMBL" id="KLO04310.1"/>
    </source>
</evidence>
<dbReference type="EMBL" id="KQ086600">
    <property type="protein sequence ID" value="KLO04310.1"/>
    <property type="molecule type" value="Genomic_DNA"/>
</dbReference>
<evidence type="ECO:0000313" key="2">
    <source>
        <dbReference type="Proteomes" id="UP000053477"/>
    </source>
</evidence>
<protein>
    <submittedName>
        <fullName evidence="1">Uncharacterized protein</fullName>
    </submittedName>
</protein>
<reference evidence="1 2" key="1">
    <citation type="submission" date="2015-04" db="EMBL/GenBank/DDBJ databases">
        <title>Complete genome sequence of Schizopora paradoxa KUC8140, a cosmopolitan wood degrader in East Asia.</title>
        <authorList>
            <consortium name="DOE Joint Genome Institute"/>
            <person name="Min B."/>
            <person name="Park H."/>
            <person name="Jang Y."/>
            <person name="Kim J.-J."/>
            <person name="Kim K.H."/>
            <person name="Pangilinan J."/>
            <person name="Lipzen A."/>
            <person name="Riley R."/>
            <person name="Grigoriev I.V."/>
            <person name="Spatafora J.W."/>
            <person name="Choi I.-G."/>
        </authorList>
    </citation>
    <scope>NUCLEOTIDE SEQUENCE [LARGE SCALE GENOMIC DNA]</scope>
    <source>
        <strain evidence="1 2">KUC8140</strain>
    </source>
</reference>
<dbReference type="InParanoid" id="A0A0H2QXG5"/>
<organism evidence="1 2">
    <name type="scientific">Schizopora paradoxa</name>
    <dbReference type="NCBI Taxonomy" id="27342"/>
    <lineage>
        <taxon>Eukaryota</taxon>
        <taxon>Fungi</taxon>
        <taxon>Dikarya</taxon>
        <taxon>Basidiomycota</taxon>
        <taxon>Agaricomycotina</taxon>
        <taxon>Agaricomycetes</taxon>
        <taxon>Hymenochaetales</taxon>
        <taxon>Schizoporaceae</taxon>
        <taxon>Schizopora</taxon>
    </lineage>
</organism>